<keyword evidence="2" id="KW-1185">Reference proteome</keyword>
<evidence type="ECO:0000313" key="2">
    <source>
        <dbReference type="Proteomes" id="UP000198211"/>
    </source>
</evidence>
<evidence type="ECO:0000313" key="1">
    <source>
        <dbReference type="EMBL" id="OWZ11131.1"/>
    </source>
</evidence>
<comment type="caution">
    <text evidence="1">The sequence shown here is derived from an EMBL/GenBank/DDBJ whole genome shotgun (WGS) entry which is preliminary data.</text>
</comment>
<reference evidence="2" key="1">
    <citation type="submission" date="2017-03" db="EMBL/GenBank/DDBJ databases">
        <title>Phytopthora megakarya and P. palmivora, two closely related causual agents of cacao black pod achieved similar genome size and gene model numbers by different mechanisms.</title>
        <authorList>
            <person name="Ali S."/>
            <person name="Shao J."/>
            <person name="Larry D.J."/>
            <person name="Kronmiller B."/>
            <person name="Shen D."/>
            <person name="Strem M.D."/>
            <person name="Melnick R.L."/>
            <person name="Guiltinan M.J."/>
            <person name="Tyler B.M."/>
            <person name="Meinhardt L.W."/>
            <person name="Bailey B.A."/>
        </authorList>
    </citation>
    <scope>NUCLEOTIDE SEQUENCE [LARGE SCALE GENOMIC DNA]</scope>
    <source>
        <strain evidence="2">zdho120</strain>
    </source>
</reference>
<gene>
    <name evidence="1" type="ORF">PHMEG_00015893</name>
</gene>
<protein>
    <submittedName>
        <fullName evidence="1">Uncharacterized protein</fullName>
    </submittedName>
</protein>
<name>A0A225W044_9STRA</name>
<dbReference type="Proteomes" id="UP000198211">
    <property type="component" value="Unassembled WGS sequence"/>
</dbReference>
<dbReference type="AlphaFoldDB" id="A0A225W044"/>
<organism evidence="1 2">
    <name type="scientific">Phytophthora megakarya</name>
    <dbReference type="NCBI Taxonomy" id="4795"/>
    <lineage>
        <taxon>Eukaryota</taxon>
        <taxon>Sar</taxon>
        <taxon>Stramenopiles</taxon>
        <taxon>Oomycota</taxon>
        <taxon>Peronosporomycetes</taxon>
        <taxon>Peronosporales</taxon>
        <taxon>Peronosporaceae</taxon>
        <taxon>Phytophthora</taxon>
    </lineage>
</organism>
<accession>A0A225W044</accession>
<dbReference type="EMBL" id="NBNE01002217">
    <property type="protein sequence ID" value="OWZ11131.1"/>
    <property type="molecule type" value="Genomic_DNA"/>
</dbReference>
<proteinExistence type="predicted"/>
<sequence>MSLVDVAVLNAYIVLKETQKRNGGKPSTHVEFILKLHSEMLPLSERDFVIALRLPSTGSILPPLAQSHEAQECPEY</sequence>